<name>A0A1Z4LJM4_9CYAN</name>
<evidence type="ECO:0008006" key="3">
    <source>
        <dbReference type="Google" id="ProtNLM"/>
    </source>
</evidence>
<dbReference type="PANTHER" id="PTHR13192">
    <property type="entry name" value="MY011 PROTEIN"/>
    <property type="match status" value="1"/>
</dbReference>
<dbReference type="Proteomes" id="UP000218418">
    <property type="component" value="Chromosome"/>
</dbReference>
<dbReference type="GO" id="GO:0009235">
    <property type="term" value="P:cobalamin metabolic process"/>
    <property type="evidence" value="ECO:0007669"/>
    <property type="project" value="InterPro"/>
</dbReference>
<accession>A0A1Z4LJM4</accession>
<dbReference type="OrthoDB" id="428535at2"/>
<organism evidence="1 2">
    <name type="scientific">Calothrix parasitica NIES-267</name>
    <dbReference type="NCBI Taxonomy" id="1973488"/>
    <lineage>
        <taxon>Bacteria</taxon>
        <taxon>Bacillati</taxon>
        <taxon>Cyanobacteriota</taxon>
        <taxon>Cyanophyceae</taxon>
        <taxon>Nostocales</taxon>
        <taxon>Calotrichaceae</taxon>
        <taxon>Calothrix</taxon>
    </lineage>
</organism>
<proteinExistence type="predicted"/>
<dbReference type="PANTHER" id="PTHR13192:SF3">
    <property type="entry name" value="COBALAMIN TRAFFICKING PROTEIN CBLD"/>
    <property type="match status" value="1"/>
</dbReference>
<dbReference type="AlphaFoldDB" id="A0A1Z4LJM4"/>
<evidence type="ECO:0000313" key="1">
    <source>
        <dbReference type="EMBL" id="BAY81426.1"/>
    </source>
</evidence>
<evidence type="ECO:0000313" key="2">
    <source>
        <dbReference type="Proteomes" id="UP000218418"/>
    </source>
</evidence>
<reference evidence="1 2" key="1">
    <citation type="submission" date="2017-06" db="EMBL/GenBank/DDBJ databases">
        <title>Genome sequencing of cyanobaciteial culture collection at National Institute for Environmental Studies (NIES).</title>
        <authorList>
            <person name="Hirose Y."/>
            <person name="Shimura Y."/>
            <person name="Fujisawa T."/>
            <person name="Nakamura Y."/>
            <person name="Kawachi M."/>
        </authorList>
    </citation>
    <scope>NUCLEOTIDE SEQUENCE [LARGE SCALE GENOMIC DNA]</scope>
    <source>
        <strain evidence="1 2">NIES-267</strain>
    </source>
</reference>
<dbReference type="Pfam" id="PF10229">
    <property type="entry name" value="MMADHC"/>
    <property type="match status" value="1"/>
</dbReference>
<dbReference type="InterPro" id="IPR019362">
    <property type="entry name" value="MMADHC"/>
</dbReference>
<keyword evidence="2" id="KW-1185">Reference proteome</keyword>
<dbReference type="EMBL" id="AP018227">
    <property type="protein sequence ID" value="BAY81426.1"/>
    <property type="molecule type" value="Genomic_DNA"/>
</dbReference>
<sequence length="184" mass="21082">MSYPKIFSFSKDYKIKLVNERGEEIQISIHSPTRYIRDNCQRILPDWDSKLRMSVAIVLQQSRFALTESSPKIEVEKQRLRAKFMKFACDVAFDLKDKKYPTDLIDPRTGYPLLSRPGQISHDDTAAVKALLKYPMICNKCRVLIHPEWGTAVYPSILISAAPKIIIAQAMQSNAILHGWEKVS</sequence>
<protein>
    <recommendedName>
        <fullName evidence="3">Methylmalonic aciduria and homocystinuria type D protein</fullName>
    </recommendedName>
</protein>
<gene>
    <name evidence="1" type="ORF">NIES267_09020</name>
</gene>